<dbReference type="Gene3D" id="3.30.160.60">
    <property type="entry name" value="Classic Zinc Finger"/>
    <property type="match status" value="1"/>
</dbReference>
<evidence type="ECO:0008006" key="3">
    <source>
        <dbReference type="Google" id="ProtNLM"/>
    </source>
</evidence>
<accession>A0A8S3RIR5</accession>
<dbReference type="EMBL" id="CAJPWZ010001005">
    <property type="protein sequence ID" value="CAG2205010.1"/>
    <property type="molecule type" value="Genomic_DNA"/>
</dbReference>
<reference evidence="1" key="1">
    <citation type="submission" date="2021-03" db="EMBL/GenBank/DDBJ databases">
        <authorList>
            <person name="Bekaert M."/>
        </authorList>
    </citation>
    <scope>NUCLEOTIDE SEQUENCE</scope>
</reference>
<proteinExistence type="predicted"/>
<evidence type="ECO:0000313" key="1">
    <source>
        <dbReference type="EMBL" id="CAG2205010.1"/>
    </source>
</evidence>
<keyword evidence="2" id="KW-1185">Reference proteome</keyword>
<dbReference type="OrthoDB" id="342730at2759"/>
<comment type="caution">
    <text evidence="1">The sequence shown here is derived from an EMBL/GenBank/DDBJ whole genome shotgun (WGS) entry which is preliminary data.</text>
</comment>
<gene>
    <name evidence="1" type="ORF">MEDL_19428</name>
</gene>
<sequence>MAEAHIDNGHTQEQNENGEDATLLSPIAIWIFQLIDLFKTLPHDIRLKDEIKENIQSTLDNLLKARSDKEFYSDFCFHEKPAESYCRDCKNFLDAPCVQYHKEIKKLIPHSVFNFIGHQIDDKHVLNFAPKSSCRMPGHTQNEIVLYCQDCAVLLCKIGRQQHNGHILKILNKGKEIEQMLTKIVQSCGENPQCQLKEIRDLINSIIVPCEENNFTKSADMEKRSLPDDVQHSIDAFRDLHPRNSS</sequence>
<evidence type="ECO:0000313" key="2">
    <source>
        <dbReference type="Proteomes" id="UP000683360"/>
    </source>
</evidence>
<name>A0A8S3RIR5_MYTED</name>
<organism evidence="1 2">
    <name type="scientific">Mytilus edulis</name>
    <name type="common">Blue mussel</name>
    <dbReference type="NCBI Taxonomy" id="6550"/>
    <lineage>
        <taxon>Eukaryota</taxon>
        <taxon>Metazoa</taxon>
        <taxon>Spiralia</taxon>
        <taxon>Lophotrochozoa</taxon>
        <taxon>Mollusca</taxon>
        <taxon>Bivalvia</taxon>
        <taxon>Autobranchia</taxon>
        <taxon>Pteriomorphia</taxon>
        <taxon>Mytilida</taxon>
        <taxon>Mytiloidea</taxon>
        <taxon>Mytilidae</taxon>
        <taxon>Mytilinae</taxon>
        <taxon>Mytilus</taxon>
    </lineage>
</organism>
<dbReference type="Proteomes" id="UP000683360">
    <property type="component" value="Unassembled WGS sequence"/>
</dbReference>
<protein>
    <recommendedName>
        <fullName evidence="3">B box-type domain-containing protein</fullName>
    </recommendedName>
</protein>
<dbReference type="AlphaFoldDB" id="A0A8S3RIR5"/>